<comment type="function">
    <text evidence="1">Core subunit of the mitochondrial membrane respiratory chain NADH dehydrogenase (Complex I) that is believed to belong to the minimal assembly required for catalysis. Complex I functions in the transfer of electrons from NADH to the respiratory chain. The immediate electron acceptor for the enzyme is believed to be ubiquinone.</text>
</comment>
<evidence type="ECO:0000256" key="9">
    <source>
        <dbReference type="ARBA" id="ARBA00022792"/>
    </source>
</evidence>
<evidence type="ECO:0000256" key="11">
    <source>
        <dbReference type="ARBA" id="ARBA00022982"/>
    </source>
</evidence>
<evidence type="ECO:0000256" key="2">
    <source>
        <dbReference type="ARBA" id="ARBA00004448"/>
    </source>
</evidence>
<evidence type="ECO:0000256" key="3">
    <source>
        <dbReference type="ARBA" id="ARBA00007012"/>
    </source>
</evidence>
<comment type="subcellular location">
    <subcellularLocation>
        <location evidence="2 18">Mitochondrion inner membrane</location>
        <topology evidence="2 18">Multi-pass membrane protein</topology>
    </subcellularLocation>
</comment>
<dbReference type="InterPro" id="IPR050175">
    <property type="entry name" value="Complex_I_Subunit_2"/>
</dbReference>
<protein>
    <recommendedName>
        <fullName evidence="5 18">NADH-ubiquinone oxidoreductase chain 2</fullName>
        <ecNumber evidence="4 18">7.1.1.2</ecNumber>
    </recommendedName>
</protein>
<evidence type="ECO:0000259" key="19">
    <source>
        <dbReference type="Pfam" id="PF00361"/>
    </source>
</evidence>
<keyword evidence="11 18" id="KW-0249">Electron transport</keyword>
<sequence>MYFYKLMFINTLMISTLITISSYSWFSMWIGLEINLLSFIPLMKNYKNSFSTESSIKYFIAQAMASVILLFSIMLILINMFKEMNNLMMIILNSSIFMKMGAAPFHFWFPLVMEGLNWMNCLILLTWQKIAPMIISSYLMFSSTFFMFIIIMSSLIGSIKGLNQTKLRKLMAYSSINHISWMLSMMLYSSFNWLVYFITYIFINFNTIIFLFNMNSYNIKQLYLNMNNNMYLKMTFMLNFLSLSGLPPFLGFFPKWITINCLTEMNLNFLSLILILSSIITLYFYLNLAFSSLIIMYPQNFQAHSKKIPLMFIYMNLFNIMSILIMSLILI</sequence>
<evidence type="ECO:0000256" key="16">
    <source>
        <dbReference type="ARBA" id="ARBA00023136"/>
    </source>
</evidence>
<evidence type="ECO:0000256" key="14">
    <source>
        <dbReference type="ARBA" id="ARBA00023075"/>
    </source>
</evidence>
<evidence type="ECO:0000313" key="20">
    <source>
        <dbReference type="EMBL" id="AXS66389.1"/>
    </source>
</evidence>
<feature type="transmembrane region" description="Helical" evidence="18">
    <location>
        <begin position="269"/>
        <end position="296"/>
    </location>
</feature>
<dbReference type="EMBL" id="MG193501">
    <property type="protein sequence ID" value="AXS66389.1"/>
    <property type="molecule type" value="Genomic_DNA"/>
</dbReference>
<feature type="transmembrane region" description="Helical" evidence="18">
    <location>
        <begin position="130"/>
        <end position="158"/>
    </location>
</feature>
<proteinExistence type="inferred from homology"/>
<dbReference type="PANTHER" id="PTHR46552:SF1">
    <property type="entry name" value="NADH-UBIQUINONE OXIDOREDUCTASE CHAIN 2"/>
    <property type="match status" value="1"/>
</dbReference>
<keyword evidence="9 18" id="KW-0999">Mitochondrion inner membrane</keyword>
<evidence type="ECO:0000256" key="6">
    <source>
        <dbReference type="ARBA" id="ARBA00022448"/>
    </source>
</evidence>
<keyword evidence="15 18" id="KW-0496">Mitochondrion</keyword>
<evidence type="ECO:0000256" key="13">
    <source>
        <dbReference type="ARBA" id="ARBA00023027"/>
    </source>
</evidence>
<keyword evidence="10 18" id="KW-1278">Translocase</keyword>
<keyword evidence="12 18" id="KW-1133">Transmembrane helix</keyword>
<feature type="transmembrane region" description="Helical" evidence="18">
    <location>
        <begin position="12"/>
        <end position="38"/>
    </location>
</feature>
<feature type="domain" description="NADH:quinone oxidoreductase/Mrp antiporter transmembrane" evidence="19">
    <location>
        <begin position="22"/>
        <end position="281"/>
    </location>
</feature>
<keyword evidence="8 18" id="KW-0812">Transmembrane</keyword>
<comment type="function">
    <text evidence="18">Core subunit of the mitochondrial membrane respiratory chain NADH dehydrogenase (Complex I) which catalyzes electron transfer from NADH through the respiratory chain, using ubiquinone as an electron acceptor. Essential for the catalytic activity and assembly of complex I.</text>
</comment>
<keyword evidence="16 18" id="KW-0472">Membrane</keyword>
<dbReference type="AlphaFoldDB" id="A0A346RJZ2"/>
<dbReference type="GO" id="GO:0005743">
    <property type="term" value="C:mitochondrial inner membrane"/>
    <property type="evidence" value="ECO:0007669"/>
    <property type="project" value="UniProtKB-SubCell"/>
</dbReference>
<geneLocation type="mitochondrion" evidence="20"/>
<dbReference type="GO" id="GO:0006120">
    <property type="term" value="P:mitochondrial electron transport, NADH to ubiquinone"/>
    <property type="evidence" value="ECO:0007669"/>
    <property type="project" value="InterPro"/>
</dbReference>
<organism evidence="20">
    <name type="scientific">Cucujoidea sp. 13 KM-2017</name>
    <dbReference type="NCBI Taxonomy" id="2219349"/>
    <lineage>
        <taxon>Eukaryota</taxon>
        <taxon>Metazoa</taxon>
        <taxon>Ecdysozoa</taxon>
        <taxon>Arthropoda</taxon>
        <taxon>Hexapoda</taxon>
        <taxon>Insecta</taxon>
        <taxon>Pterygota</taxon>
        <taxon>Neoptera</taxon>
        <taxon>Endopterygota</taxon>
        <taxon>Coleoptera</taxon>
        <taxon>Polyphaga</taxon>
        <taxon>Cucujiformia</taxon>
    </lineage>
</organism>
<comment type="similarity">
    <text evidence="3 18">Belongs to the complex I subunit 2 family.</text>
</comment>
<evidence type="ECO:0000256" key="17">
    <source>
        <dbReference type="ARBA" id="ARBA00049551"/>
    </source>
</evidence>
<dbReference type="EC" id="7.1.1.2" evidence="4 18"/>
<keyword evidence="14 18" id="KW-0830">Ubiquinone</keyword>
<dbReference type="InterPro" id="IPR003917">
    <property type="entry name" value="NADH_UbQ_OxRdtase_chain2"/>
</dbReference>
<dbReference type="InterPro" id="IPR001750">
    <property type="entry name" value="ND/Mrp_TM"/>
</dbReference>
<reference evidence="20" key="1">
    <citation type="journal article" date="2018" name="J. ISSAAS">
        <title>The contribution of mitochondrial metagenomics to large-scale data mining and phylogenetic analysis of Coleoptera.</title>
        <authorList>
            <person name="Miller K."/>
            <person name="Linard B."/>
            <person name="Motyka M."/>
            <person name="Bocek M."/>
            <person name="Vogler A.P."/>
        </authorList>
    </citation>
    <scope>NUCLEOTIDE SEQUENCE</scope>
</reference>
<feature type="transmembrane region" description="Helical" evidence="18">
    <location>
        <begin position="194"/>
        <end position="215"/>
    </location>
</feature>
<evidence type="ECO:0000256" key="15">
    <source>
        <dbReference type="ARBA" id="ARBA00023128"/>
    </source>
</evidence>
<evidence type="ECO:0000256" key="8">
    <source>
        <dbReference type="ARBA" id="ARBA00022692"/>
    </source>
</evidence>
<accession>A0A346RJZ2</accession>
<dbReference type="PANTHER" id="PTHR46552">
    <property type="entry name" value="NADH-UBIQUINONE OXIDOREDUCTASE CHAIN 2"/>
    <property type="match status" value="1"/>
</dbReference>
<evidence type="ECO:0000256" key="1">
    <source>
        <dbReference type="ARBA" id="ARBA00003257"/>
    </source>
</evidence>
<feature type="transmembrane region" description="Helical" evidence="18">
    <location>
        <begin position="58"/>
        <end position="78"/>
    </location>
</feature>
<keyword evidence="7 18" id="KW-0679">Respiratory chain</keyword>
<dbReference type="PRINTS" id="PR01436">
    <property type="entry name" value="NADHDHGNASE2"/>
</dbReference>
<evidence type="ECO:0000256" key="7">
    <source>
        <dbReference type="ARBA" id="ARBA00022660"/>
    </source>
</evidence>
<evidence type="ECO:0000256" key="5">
    <source>
        <dbReference type="ARBA" id="ARBA00021008"/>
    </source>
</evidence>
<dbReference type="GO" id="GO:0008137">
    <property type="term" value="F:NADH dehydrogenase (ubiquinone) activity"/>
    <property type="evidence" value="ECO:0007669"/>
    <property type="project" value="UniProtKB-EC"/>
</dbReference>
<feature type="transmembrane region" description="Helical" evidence="18">
    <location>
        <begin position="170"/>
        <end position="188"/>
    </location>
</feature>
<gene>
    <name evidence="20" type="primary">nad2</name>
</gene>
<feature type="transmembrane region" description="Helical" evidence="18">
    <location>
        <begin position="308"/>
        <end position="330"/>
    </location>
</feature>
<comment type="catalytic activity">
    <reaction evidence="17 18">
        <text>a ubiquinone + NADH + 5 H(+)(in) = a ubiquinol + NAD(+) + 4 H(+)(out)</text>
        <dbReference type="Rhea" id="RHEA:29091"/>
        <dbReference type="Rhea" id="RHEA-COMP:9565"/>
        <dbReference type="Rhea" id="RHEA-COMP:9566"/>
        <dbReference type="ChEBI" id="CHEBI:15378"/>
        <dbReference type="ChEBI" id="CHEBI:16389"/>
        <dbReference type="ChEBI" id="CHEBI:17976"/>
        <dbReference type="ChEBI" id="CHEBI:57540"/>
        <dbReference type="ChEBI" id="CHEBI:57945"/>
        <dbReference type="EC" id="7.1.1.2"/>
    </reaction>
</comment>
<dbReference type="Pfam" id="PF00361">
    <property type="entry name" value="Proton_antipo_M"/>
    <property type="match status" value="1"/>
</dbReference>
<feature type="transmembrane region" description="Helical" evidence="18">
    <location>
        <begin position="236"/>
        <end position="257"/>
    </location>
</feature>
<name>A0A346RJZ2_9CUCU</name>
<evidence type="ECO:0000256" key="10">
    <source>
        <dbReference type="ARBA" id="ARBA00022967"/>
    </source>
</evidence>
<evidence type="ECO:0000256" key="12">
    <source>
        <dbReference type="ARBA" id="ARBA00022989"/>
    </source>
</evidence>
<evidence type="ECO:0000256" key="4">
    <source>
        <dbReference type="ARBA" id="ARBA00012944"/>
    </source>
</evidence>
<evidence type="ECO:0000256" key="18">
    <source>
        <dbReference type="RuleBase" id="RU003403"/>
    </source>
</evidence>
<keyword evidence="13 18" id="KW-0520">NAD</keyword>
<keyword evidence="6" id="KW-0813">Transport</keyword>
<feature type="transmembrane region" description="Helical" evidence="18">
    <location>
        <begin position="90"/>
        <end position="110"/>
    </location>
</feature>